<protein>
    <recommendedName>
        <fullName evidence="5">Sulfotransferase domain-containing protein</fullName>
    </recommendedName>
</protein>
<reference evidence="3 4" key="1">
    <citation type="journal article" date="2020" name="G3 (Bethesda)">
        <title>Improved Reference Genome for Cyclotella cryptica CCMP332, a Model for Cell Wall Morphogenesis, Salinity Adaptation, and Lipid Production in Diatoms (Bacillariophyta).</title>
        <authorList>
            <person name="Roberts W.R."/>
            <person name="Downey K.M."/>
            <person name="Ruck E.C."/>
            <person name="Traller J.C."/>
            <person name="Alverson A.J."/>
        </authorList>
    </citation>
    <scope>NUCLEOTIDE SEQUENCE [LARGE SCALE GENOMIC DNA]</scope>
    <source>
        <strain evidence="3 4">CCMP332</strain>
    </source>
</reference>
<dbReference type="InterPro" id="IPR027417">
    <property type="entry name" value="P-loop_NTPase"/>
</dbReference>
<gene>
    <name evidence="3" type="ORF">HJC23_013451</name>
</gene>
<dbReference type="SUPFAM" id="SSF52540">
    <property type="entry name" value="P-loop containing nucleoside triphosphate hydrolases"/>
    <property type="match status" value="1"/>
</dbReference>
<organism evidence="3 4">
    <name type="scientific">Cyclotella cryptica</name>
    <dbReference type="NCBI Taxonomy" id="29204"/>
    <lineage>
        <taxon>Eukaryota</taxon>
        <taxon>Sar</taxon>
        <taxon>Stramenopiles</taxon>
        <taxon>Ochrophyta</taxon>
        <taxon>Bacillariophyta</taxon>
        <taxon>Coscinodiscophyceae</taxon>
        <taxon>Thalassiosirophycidae</taxon>
        <taxon>Stephanodiscales</taxon>
        <taxon>Stephanodiscaceae</taxon>
        <taxon>Cyclotella</taxon>
    </lineage>
</organism>
<dbReference type="Proteomes" id="UP001516023">
    <property type="component" value="Unassembled WGS sequence"/>
</dbReference>
<proteinExistence type="predicted"/>
<evidence type="ECO:0000256" key="2">
    <source>
        <dbReference type="SAM" id="SignalP"/>
    </source>
</evidence>
<feature type="chain" id="PRO_5044848020" description="Sulfotransferase domain-containing protein" evidence="2">
    <location>
        <begin position="17"/>
        <end position="511"/>
    </location>
</feature>
<feature type="signal peptide" evidence="2">
    <location>
        <begin position="1"/>
        <end position="16"/>
    </location>
</feature>
<name>A0ABD3P0J9_9STRA</name>
<dbReference type="AlphaFoldDB" id="A0ABD3P0J9"/>
<evidence type="ECO:0000313" key="4">
    <source>
        <dbReference type="Proteomes" id="UP001516023"/>
    </source>
</evidence>
<keyword evidence="4" id="KW-1185">Reference proteome</keyword>
<keyword evidence="2" id="KW-0732">Signal</keyword>
<comment type="caution">
    <text evidence="3">The sequence shown here is derived from an EMBL/GenBank/DDBJ whole genome shotgun (WGS) entry which is preliminary data.</text>
</comment>
<evidence type="ECO:0000313" key="3">
    <source>
        <dbReference type="EMBL" id="KAL3781367.1"/>
    </source>
</evidence>
<evidence type="ECO:0008006" key="5">
    <source>
        <dbReference type="Google" id="ProtNLM"/>
    </source>
</evidence>
<dbReference type="EMBL" id="JABMIG020000319">
    <property type="protein sequence ID" value="KAL3781367.1"/>
    <property type="molecule type" value="Genomic_DNA"/>
</dbReference>
<evidence type="ECO:0000256" key="1">
    <source>
        <dbReference type="SAM" id="MobiDB-lite"/>
    </source>
</evidence>
<feature type="region of interest" description="Disordered" evidence="1">
    <location>
        <begin position="36"/>
        <end position="57"/>
    </location>
</feature>
<sequence length="511" mass="58101">MKGAAAYACLVSLCAATFVFIDHDIVDRYYNGASDASKTANDTRNRASQKKLLSSSDSSGMVTKDVIDATAAPVTEKLSSDVKRKSKRKMHFGEDMMDVQAAAVPANPHTNVKRMSKRKAAGGYNYHDNAVFITHYHKTGYVLSRELMFLLQEIEVDVHRPDLKRKFQKHIQHEVSGVDEETGERFAFDQIGNWARSAFSTRKHSRKTQCPFPLSRNRNSPVLITEGFCLRDSTIYVQESPDLYCSDDDILYGLGSSHKGGTKIIHFVRNPYDMVLSNYFYHAQDPTPEKWVHRDDPCEHFYDDGDSLASHILPTLASELNMSLDWLSNQVDEIGSMCRDLFRSKRSLIDATFYDHLLELDKYDGLRLASAQMIAASGMSNGYFAGGDILRMANNLVRFKQLKEATEQDDKIEVYTVTMGDFIRDMANSTYNFLNFVFGEDDTTIPKEKLWEAAKSQEEKYGRKKDRAHVTQTNEEDQRIRSMLKDMLRVDPHLSFILNMTEDLVNNALAS</sequence>
<dbReference type="Gene3D" id="3.40.50.300">
    <property type="entry name" value="P-loop containing nucleotide triphosphate hydrolases"/>
    <property type="match status" value="1"/>
</dbReference>
<accession>A0ABD3P0J9</accession>